<proteinExistence type="predicted"/>
<sequence length="282" mass="31541">MKQPPSFESSATPNYICKLDKALYGLKQAPRAWYSRLSTKLQQLGFVPSKADTSLFLYSKADVTIFVLIYIDDIIVTSSLDKAICALLRDLNEDFVLKDLGDLHFFLGIEVKKTQDGLLLTQEKYDADLLAKVGMTMCTPSPTPLSSTENLSLTEGTALGFDDRTQYRSIVGALQYLTLTRPDIYFSVNKVCQYLHAPTTTHWTAVKRILRCVQGTIHVGLTFQKSSSSLLSAFSDADWAGCLDDRRSTRGFAVFFGPNSISWSARNMPLFQYLVLKLNTKL</sequence>
<name>A0ACD6AGA9_AVESA</name>
<dbReference type="Proteomes" id="UP001732700">
    <property type="component" value="Chromosome 7D"/>
</dbReference>
<evidence type="ECO:0000313" key="1">
    <source>
        <dbReference type="EnsemblPlants" id="AVESA.00010b.r2.7DG1355790.1.CDS.1"/>
    </source>
</evidence>
<organism evidence="1 2">
    <name type="scientific">Avena sativa</name>
    <name type="common">Oat</name>
    <dbReference type="NCBI Taxonomy" id="4498"/>
    <lineage>
        <taxon>Eukaryota</taxon>
        <taxon>Viridiplantae</taxon>
        <taxon>Streptophyta</taxon>
        <taxon>Embryophyta</taxon>
        <taxon>Tracheophyta</taxon>
        <taxon>Spermatophyta</taxon>
        <taxon>Magnoliopsida</taxon>
        <taxon>Liliopsida</taxon>
        <taxon>Poales</taxon>
        <taxon>Poaceae</taxon>
        <taxon>BOP clade</taxon>
        <taxon>Pooideae</taxon>
        <taxon>Poodae</taxon>
        <taxon>Poeae</taxon>
        <taxon>Poeae Chloroplast Group 1 (Aveneae type)</taxon>
        <taxon>Aveninae</taxon>
        <taxon>Avena</taxon>
    </lineage>
</organism>
<protein>
    <submittedName>
        <fullName evidence="1">Uncharacterized protein</fullName>
    </submittedName>
</protein>
<dbReference type="EnsemblPlants" id="AVESA.00010b.r2.7DG1355790.1">
    <property type="protein sequence ID" value="AVESA.00010b.r2.7DG1355790.1.CDS.1"/>
    <property type="gene ID" value="AVESA.00010b.r2.7DG1355790"/>
</dbReference>
<reference evidence="1" key="2">
    <citation type="submission" date="2025-09" db="UniProtKB">
        <authorList>
            <consortium name="EnsemblPlants"/>
        </authorList>
    </citation>
    <scope>IDENTIFICATION</scope>
</reference>
<evidence type="ECO:0000313" key="2">
    <source>
        <dbReference type="Proteomes" id="UP001732700"/>
    </source>
</evidence>
<reference evidence="1" key="1">
    <citation type="submission" date="2021-05" db="EMBL/GenBank/DDBJ databases">
        <authorList>
            <person name="Scholz U."/>
            <person name="Mascher M."/>
            <person name="Fiebig A."/>
        </authorList>
    </citation>
    <scope>NUCLEOTIDE SEQUENCE [LARGE SCALE GENOMIC DNA]</scope>
</reference>
<keyword evidence="2" id="KW-1185">Reference proteome</keyword>
<accession>A0ACD6AGA9</accession>